<dbReference type="Gene3D" id="3.55.50.10">
    <property type="entry name" value="Baseplate protein-like domains"/>
    <property type="match status" value="1"/>
</dbReference>
<dbReference type="InterPro" id="IPR054030">
    <property type="entry name" value="Gp5_Vgr_C"/>
</dbReference>
<keyword evidence="7" id="KW-1185">Reference proteome</keyword>
<dbReference type="Gene3D" id="2.30.110.50">
    <property type="match status" value="1"/>
</dbReference>
<dbReference type="Pfam" id="PF04717">
    <property type="entry name" value="Phage_base_V"/>
    <property type="match status" value="1"/>
</dbReference>
<comment type="subcellular location">
    <subcellularLocation>
        <location evidence="1">Secreted</location>
    </subcellularLocation>
</comment>
<evidence type="ECO:0000259" key="5">
    <source>
        <dbReference type="Pfam" id="PF22178"/>
    </source>
</evidence>
<evidence type="ECO:0000313" key="7">
    <source>
        <dbReference type="Proteomes" id="UP000027604"/>
    </source>
</evidence>
<dbReference type="PANTHER" id="PTHR32305">
    <property type="match status" value="1"/>
</dbReference>
<dbReference type="SUPFAM" id="SSF69349">
    <property type="entry name" value="Phage fibre proteins"/>
    <property type="match status" value="1"/>
</dbReference>
<dbReference type="InterPro" id="IPR006531">
    <property type="entry name" value="Gp5/Vgr_OB"/>
</dbReference>
<dbReference type="InterPro" id="IPR037026">
    <property type="entry name" value="Vgr_OB-fold_dom_sf"/>
</dbReference>
<dbReference type="OrthoDB" id="8696861at2"/>
<dbReference type="Gene3D" id="2.40.50.230">
    <property type="entry name" value="Gp5 N-terminal domain"/>
    <property type="match status" value="1"/>
</dbReference>
<evidence type="ECO:0000259" key="4">
    <source>
        <dbReference type="Pfam" id="PF04717"/>
    </source>
</evidence>
<dbReference type="Gene3D" id="4.10.220.110">
    <property type="match status" value="1"/>
</dbReference>
<dbReference type="NCBIfam" id="TIGR03361">
    <property type="entry name" value="VI_Rhs_Vgr"/>
    <property type="match status" value="1"/>
</dbReference>
<proteinExistence type="inferred from homology"/>
<gene>
    <name evidence="6" type="ORF">GJA_5379</name>
</gene>
<dbReference type="EMBL" id="HG322949">
    <property type="protein sequence ID" value="CDG85975.1"/>
    <property type="molecule type" value="Genomic_DNA"/>
</dbReference>
<organism evidence="6 7">
    <name type="scientific">Janthinobacterium agaricidamnosum NBRC 102515 = DSM 9628</name>
    <dbReference type="NCBI Taxonomy" id="1349767"/>
    <lineage>
        <taxon>Bacteria</taxon>
        <taxon>Pseudomonadati</taxon>
        <taxon>Pseudomonadota</taxon>
        <taxon>Betaproteobacteria</taxon>
        <taxon>Burkholderiales</taxon>
        <taxon>Oxalobacteraceae</taxon>
        <taxon>Janthinobacterium</taxon>
    </lineage>
</organism>
<evidence type="ECO:0000256" key="3">
    <source>
        <dbReference type="ARBA" id="ARBA00022525"/>
    </source>
</evidence>
<dbReference type="STRING" id="1349767.GJA_5379"/>
<dbReference type="SUPFAM" id="SSF69279">
    <property type="entry name" value="Phage tail proteins"/>
    <property type="match status" value="2"/>
</dbReference>
<protein>
    <submittedName>
        <fullName evidence="6">Rhs element Vgr family protein</fullName>
    </submittedName>
</protein>
<dbReference type="PATRIC" id="fig|1349767.4.peg.1972"/>
<dbReference type="NCBIfam" id="TIGR01646">
    <property type="entry name" value="vgr_GE"/>
    <property type="match status" value="1"/>
</dbReference>
<dbReference type="SUPFAM" id="SSF69255">
    <property type="entry name" value="gp5 N-terminal domain-like"/>
    <property type="match status" value="1"/>
</dbReference>
<dbReference type="Pfam" id="PF22178">
    <property type="entry name" value="Gp5_trimer_C"/>
    <property type="match status" value="1"/>
</dbReference>
<evidence type="ECO:0000313" key="6">
    <source>
        <dbReference type="EMBL" id="CDG85975.1"/>
    </source>
</evidence>
<dbReference type="RefSeq" id="WP_051781310.1">
    <property type="nucleotide sequence ID" value="NZ_BCTH01000020.1"/>
</dbReference>
<dbReference type="eggNOG" id="COG3501">
    <property type="taxonomic scope" value="Bacteria"/>
</dbReference>
<dbReference type="HOGENOM" id="CLU_004121_3_0_4"/>
<feature type="domain" description="Gp5/Type VI secretion system Vgr protein OB-fold" evidence="4">
    <location>
        <begin position="395"/>
        <end position="462"/>
    </location>
</feature>
<keyword evidence="3" id="KW-0964">Secreted</keyword>
<dbReference type="GO" id="GO:0005576">
    <property type="term" value="C:extracellular region"/>
    <property type="evidence" value="ECO:0007669"/>
    <property type="project" value="UniProtKB-SubCell"/>
</dbReference>
<sequence>MSLTQNQRELALHCVLGTDTLLVRGMEGDEGLSQLSEYRIEALSERADLQIDDLLGTPMTLSVELPRGGQRFFHGYAARFALTGRFGRYWRYDIVLRPWLWFLTRASDCRIYQDQSVPQIIKSVFERYASADVDTSALSGSYQPLAYCVQYRETDFNFVSRLMEDEGIYYYFKCASGRHTMVLADSYGAHHDVPGYASVPFGPTDDPTMRESESIWQWRVEGEVQPGACALQAFDFERPSSAALLVKSSLPRGYAESSHEMFDYPGKYTARGAGETQARTLIESYHAHYRQVRAETGARGLFPGGLFALTEHPRGDQNRQHLIVSAHYTLHAEEYQPAPPPGTPKPAPQPVMTCSFSAIDRQYAWRSAPLTRKPLVHGPQTAMVVGKAGEEIWTDKYGRIKVQFHWDRVGHEDETSSCWVRVAQGWAGKRWGSMFIPRIGQEVIVSFLEGDPDQPLVTGSVYNADTMPPYALPEHATRSTMRSNASKGGGTFNELRFEDKQGSEQLFIHAGKNQDNRVRHDSREWVGHQRHQVVKGDRLERTGGDVHASIGGGRSEKVGGTVSLDAGMAMQAKAATAYGVEAGMAVTIKAGMSVIIEAGATIALKAGAAYVIVGPAGVIMSAMPLVIPHAGDAIIVPPLMPVAPQAPDEADEGKP</sequence>
<reference evidence="6 7" key="1">
    <citation type="journal article" date="2015" name="Genome Announc.">
        <title>Genome Sequence of Mushroom Soft-Rot Pathogen Janthinobacterium agaricidamnosum.</title>
        <authorList>
            <person name="Graupner K."/>
            <person name="Lackner G."/>
            <person name="Hertweck C."/>
        </authorList>
    </citation>
    <scope>NUCLEOTIDE SEQUENCE [LARGE SCALE GENOMIC DNA]</scope>
    <source>
        <strain evidence="7">NBRC 102515 / DSM 9628</strain>
    </source>
</reference>
<dbReference type="InterPro" id="IPR017847">
    <property type="entry name" value="T6SS_RhsGE_Vgr_subset"/>
</dbReference>
<comment type="similarity">
    <text evidence="2">Belongs to the VgrG protein family.</text>
</comment>
<dbReference type="Proteomes" id="UP000027604">
    <property type="component" value="Chromosome I"/>
</dbReference>
<evidence type="ECO:0000256" key="2">
    <source>
        <dbReference type="ARBA" id="ARBA00005558"/>
    </source>
</evidence>
<dbReference type="Pfam" id="PF05954">
    <property type="entry name" value="Phage_GPD"/>
    <property type="match status" value="1"/>
</dbReference>
<dbReference type="PANTHER" id="PTHR32305:SF15">
    <property type="entry name" value="PROTEIN RHSA-RELATED"/>
    <property type="match status" value="1"/>
</dbReference>
<evidence type="ECO:0000256" key="1">
    <source>
        <dbReference type="ARBA" id="ARBA00004613"/>
    </source>
</evidence>
<dbReference type="InterPro" id="IPR050708">
    <property type="entry name" value="T6SS_VgrG/RHS"/>
</dbReference>
<dbReference type="InterPro" id="IPR006533">
    <property type="entry name" value="T6SS_Vgr_RhsGE"/>
</dbReference>
<dbReference type="AlphaFoldDB" id="W0VE73"/>
<name>W0VE73_9BURK</name>
<accession>W0VE73</accession>
<dbReference type="KEGG" id="jag:GJA_5379"/>
<feature type="domain" description="Gp5/Type VI secretion system Vgr C-terminal trimerisation" evidence="5">
    <location>
        <begin position="479"/>
        <end position="588"/>
    </location>
</feature>